<dbReference type="Proteomes" id="UP001165960">
    <property type="component" value="Unassembled WGS sequence"/>
</dbReference>
<dbReference type="EMBL" id="QTSX02004263">
    <property type="protein sequence ID" value="KAJ9067254.1"/>
    <property type="molecule type" value="Genomic_DNA"/>
</dbReference>
<accession>A0ACC2SXX2</accession>
<proteinExistence type="predicted"/>
<name>A0ACC2SXX2_9FUNG</name>
<evidence type="ECO:0000313" key="1">
    <source>
        <dbReference type="EMBL" id="KAJ9067254.1"/>
    </source>
</evidence>
<sequence>MRLRLGFFLYYPLSVFSGSSVAAKLVIPHYLLQDGAGTQNLATIYLHRFVTKAQAEAWSLNEDPADLPSELLLKGRRTLVRASPQLVYACRIPPPTFSKSKMPRALPSPERFLERTLDILSRKNGSCTLTVLNLSSCKLNSIREIKGWNYNFCFNKWVEHYAYFGTDEQVEEVTFYYLGNASFPRPISRRLGNDKYMVAFSGIGITAPWYVAEKWTQGTICDLTGMPRVAEIRYSCHPIYPDGVFKVEENSVCNYIIEVNLVDLCDQQPEEASVDEHTFCAPITEGTPLSSPPSPRPRQNFTPFPPASVRWWQRWRSQQHGQNHPSNIRRVPVSQLAQHFTMALSPGTLSLRSPRTENELWASPAELYAVMDQETLLGVMNVEIALDAMLGWELDEPGYLWWENMLKWEEDIRLELLNSKHYLFESFSFSTPALD</sequence>
<gene>
    <name evidence="1" type="primary">ERLEC1_1</name>
    <name evidence="1" type="ORF">DSO57_1001365</name>
</gene>
<protein>
    <submittedName>
        <fullName evidence="1">Endoplasmic reticulum lectin 1</fullName>
    </submittedName>
</protein>
<evidence type="ECO:0000313" key="2">
    <source>
        <dbReference type="Proteomes" id="UP001165960"/>
    </source>
</evidence>
<organism evidence="1 2">
    <name type="scientific">Entomophthora muscae</name>
    <dbReference type="NCBI Taxonomy" id="34485"/>
    <lineage>
        <taxon>Eukaryota</taxon>
        <taxon>Fungi</taxon>
        <taxon>Fungi incertae sedis</taxon>
        <taxon>Zoopagomycota</taxon>
        <taxon>Entomophthoromycotina</taxon>
        <taxon>Entomophthoromycetes</taxon>
        <taxon>Entomophthorales</taxon>
        <taxon>Entomophthoraceae</taxon>
        <taxon>Entomophthora</taxon>
    </lineage>
</organism>
<reference evidence="1" key="1">
    <citation type="submission" date="2022-04" db="EMBL/GenBank/DDBJ databases">
        <title>Genome of the entomopathogenic fungus Entomophthora muscae.</title>
        <authorList>
            <person name="Elya C."/>
            <person name="Lovett B.R."/>
            <person name="Lee E."/>
            <person name="Macias A.M."/>
            <person name="Hajek A.E."/>
            <person name="De Bivort B.L."/>
            <person name="Kasson M.T."/>
            <person name="De Fine Licht H.H."/>
            <person name="Stajich J.E."/>
        </authorList>
    </citation>
    <scope>NUCLEOTIDE SEQUENCE</scope>
    <source>
        <strain evidence="1">Berkeley</strain>
    </source>
</reference>
<comment type="caution">
    <text evidence="1">The sequence shown here is derived from an EMBL/GenBank/DDBJ whole genome shotgun (WGS) entry which is preliminary data.</text>
</comment>
<keyword evidence="2" id="KW-1185">Reference proteome</keyword>